<keyword evidence="3 6" id="KW-1133">Transmembrane helix</keyword>
<feature type="compositionally biased region" description="Polar residues" evidence="5">
    <location>
        <begin position="299"/>
        <end position="313"/>
    </location>
</feature>
<evidence type="ECO:0000256" key="5">
    <source>
        <dbReference type="SAM" id="MobiDB-lite"/>
    </source>
</evidence>
<evidence type="ECO:0000256" key="6">
    <source>
        <dbReference type="SAM" id="Phobius"/>
    </source>
</evidence>
<feature type="transmembrane region" description="Helical" evidence="6">
    <location>
        <begin position="101"/>
        <end position="119"/>
    </location>
</feature>
<evidence type="ECO:0000256" key="2">
    <source>
        <dbReference type="ARBA" id="ARBA00022692"/>
    </source>
</evidence>
<dbReference type="InterPro" id="IPR051883">
    <property type="entry name" value="AQP11/12_channel"/>
</dbReference>
<feature type="region of interest" description="Disordered" evidence="5">
    <location>
        <begin position="295"/>
        <end position="349"/>
    </location>
</feature>
<keyword evidence="4 6" id="KW-0472">Membrane</keyword>
<dbReference type="PANTHER" id="PTHR21191">
    <property type="entry name" value="AQUAPORIN"/>
    <property type="match status" value="1"/>
</dbReference>
<evidence type="ECO:0008006" key="9">
    <source>
        <dbReference type="Google" id="ProtNLM"/>
    </source>
</evidence>
<dbReference type="Gene3D" id="1.20.1080.10">
    <property type="entry name" value="Glycerol uptake facilitator protein"/>
    <property type="match status" value="1"/>
</dbReference>
<protein>
    <recommendedName>
        <fullName evidence="9">Aquaporin</fullName>
    </recommendedName>
</protein>
<keyword evidence="2 6" id="KW-0812">Transmembrane</keyword>
<comment type="caution">
    <text evidence="7">The sequence shown here is derived from an EMBL/GenBank/DDBJ whole genome shotgun (WGS) entry which is preliminary data.</text>
</comment>
<accession>A0ABQ9JWZ8</accession>
<dbReference type="EMBL" id="JAPWTJ010000103">
    <property type="protein sequence ID" value="KAJ8982861.1"/>
    <property type="molecule type" value="Genomic_DNA"/>
</dbReference>
<evidence type="ECO:0000313" key="8">
    <source>
        <dbReference type="Proteomes" id="UP001162164"/>
    </source>
</evidence>
<reference evidence="7" key="1">
    <citation type="journal article" date="2023" name="Insect Mol. Biol.">
        <title>Genome sequencing provides insights into the evolution of gene families encoding plant cell wall-degrading enzymes in longhorned beetles.</title>
        <authorList>
            <person name="Shin N.R."/>
            <person name="Okamura Y."/>
            <person name="Kirsch R."/>
            <person name="Pauchet Y."/>
        </authorList>
    </citation>
    <scope>NUCLEOTIDE SEQUENCE</scope>
    <source>
        <strain evidence="7">MMC_N1</strain>
    </source>
</reference>
<sequence>MAKAKVKGKANWARPVVRVLKRVGILGYSKKKNIYGVHPLVISTACIIFTLLLASISRKLVKAFFGNSESLVRQILLEFIATIELCAACFELIIVADNWGVGAYAIFLFLLTIWWSSHWEDATACPYNTIEEIIQGARGFKSAIFVILSQILAALITFRYVQIIWALELVETHRGRAFEDCTADLQVDMILGAVIEGVATCLCRLTSRVLSETDAKYGGVFDAFFATALVVAEGLPQPLPRPVFEGYEYGGDVNFSQPGWGQPLRLKTTPGRGKTLTQCPPARSTISPVFQNGKYDGGNSKQTPLAPANTPNGQKLPWGKGVEHRGGNFKLPRPANPQTSTKTTMENSNPVVSDFENGRGTGVFVYVRKK</sequence>
<evidence type="ECO:0000313" key="7">
    <source>
        <dbReference type="EMBL" id="KAJ8982861.1"/>
    </source>
</evidence>
<dbReference type="PANTHER" id="PTHR21191:SF16">
    <property type="entry name" value="AQUAPORIN"/>
    <property type="match status" value="1"/>
</dbReference>
<feature type="transmembrane region" description="Helical" evidence="6">
    <location>
        <begin position="140"/>
        <end position="161"/>
    </location>
</feature>
<gene>
    <name evidence="7" type="ORF">NQ317_002268</name>
</gene>
<proteinExistence type="predicted"/>
<dbReference type="Proteomes" id="UP001162164">
    <property type="component" value="Unassembled WGS sequence"/>
</dbReference>
<evidence type="ECO:0000256" key="4">
    <source>
        <dbReference type="ARBA" id="ARBA00023136"/>
    </source>
</evidence>
<keyword evidence="8" id="KW-1185">Reference proteome</keyword>
<comment type="subcellular location">
    <subcellularLocation>
        <location evidence="1">Membrane</location>
        <topology evidence="1">Multi-pass membrane protein</topology>
    </subcellularLocation>
</comment>
<dbReference type="InterPro" id="IPR023271">
    <property type="entry name" value="Aquaporin-like"/>
</dbReference>
<organism evidence="7 8">
    <name type="scientific">Molorchus minor</name>
    <dbReference type="NCBI Taxonomy" id="1323400"/>
    <lineage>
        <taxon>Eukaryota</taxon>
        <taxon>Metazoa</taxon>
        <taxon>Ecdysozoa</taxon>
        <taxon>Arthropoda</taxon>
        <taxon>Hexapoda</taxon>
        <taxon>Insecta</taxon>
        <taxon>Pterygota</taxon>
        <taxon>Neoptera</taxon>
        <taxon>Endopterygota</taxon>
        <taxon>Coleoptera</taxon>
        <taxon>Polyphaga</taxon>
        <taxon>Cucujiformia</taxon>
        <taxon>Chrysomeloidea</taxon>
        <taxon>Cerambycidae</taxon>
        <taxon>Lamiinae</taxon>
        <taxon>Monochamini</taxon>
        <taxon>Molorchus</taxon>
    </lineage>
</organism>
<dbReference type="SUPFAM" id="SSF81338">
    <property type="entry name" value="Aquaporin-like"/>
    <property type="match status" value="1"/>
</dbReference>
<name>A0ABQ9JWZ8_9CUCU</name>
<evidence type="ECO:0000256" key="3">
    <source>
        <dbReference type="ARBA" id="ARBA00022989"/>
    </source>
</evidence>
<evidence type="ECO:0000256" key="1">
    <source>
        <dbReference type="ARBA" id="ARBA00004141"/>
    </source>
</evidence>
<feature type="transmembrane region" description="Helical" evidence="6">
    <location>
        <begin position="34"/>
        <end position="54"/>
    </location>
</feature>
<feature type="compositionally biased region" description="Polar residues" evidence="5">
    <location>
        <begin position="336"/>
        <end position="349"/>
    </location>
</feature>